<organism evidence="7 8">
    <name type="scientific">Bifidobacterium longum subsp. infantis</name>
    <dbReference type="NCBI Taxonomy" id="1682"/>
    <lineage>
        <taxon>Bacteria</taxon>
        <taxon>Bacillati</taxon>
        <taxon>Actinomycetota</taxon>
        <taxon>Actinomycetes</taxon>
        <taxon>Bifidobacteriales</taxon>
        <taxon>Bifidobacteriaceae</taxon>
        <taxon>Bifidobacterium</taxon>
    </lineage>
</organism>
<keyword evidence="4 6" id="KW-0238">DNA-binding</keyword>
<dbReference type="EMBL" id="CP010411">
    <property type="protein sequence ID" value="ALE09179.1"/>
    <property type="molecule type" value="Genomic_DNA"/>
</dbReference>
<accession>A0A0M4MGQ4</accession>
<dbReference type="GO" id="GO:0003677">
    <property type="term" value="F:DNA binding"/>
    <property type="evidence" value="ECO:0007669"/>
    <property type="project" value="UniProtKB-UniRule"/>
</dbReference>
<dbReference type="PANTHER" id="PTHR33217:SF8">
    <property type="entry name" value="MUTATOR FAMILY TRANSPOSASE"/>
    <property type="match status" value="1"/>
</dbReference>
<dbReference type="InterPro" id="IPR001207">
    <property type="entry name" value="Transposase_mutator"/>
</dbReference>
<dbReference type="Pfam" id="PF00872">
    <property type="entry name" value="Transposase_mut"/>
    <property type="match status" value="1"/>
</dbReference>
<comment type="similarity">
    <text evidence="2 6">Belongs to the transposase mutator family.</text>
</comment>
<name>A0A0M4MGQ4_BIFLI</name>
<evidence type="ECO:0000256" key="6">
    <source>
        <dbReference type="RuleBase" id="RU365089"/>
    </source>
</evidence>
<evidence type="ECO:0000313" key="8">
    <source>
        <dbReference type="Proteomes" id="UP000067206"/>
    </source>
</evidence>
<evidence type="ECO:0000256" key="4">
    <source>
        <dbReference type="ARBA" id="ARBA00023125"/>
    </source>
</evidence>
<dbReference type="AlphaFoldDB" id="A0A0M4MGQ4"/>
<evidence type="ECO:0000256" key="1">
    <source>
        <dbReference type="ARBA" id="ARBA00002190"/>
    </source>
</evidence>
<keyword evidence="5 6" id="KW-0233">DNA recombination</keyword>
<dbReference type="GO" id="GO:0006313">
    <property type="term" value="P:DNA transposition"/>
    <property type="evidence" value="ECO:0007669"/>
    <property type="project" value="UniProtKB-UniRule"/>
</dbReference>
<dbReference type="PROSITE" id="PS01007">
    <property type="entry name" value="TRANSPOSASE_MUTATOR"/>
    <property type="match status" value="1"/>
</dbReference>
<keyword evidence="6" id="KW-0814">Transposable element</keyword>
<dbReference type="GO" id="GO:0004803">
    <property type="term" value="F:transposase activity"/>
    <property type="evidence" value="ECO:0007669"/>
    <property type="project" value="UniProtKB-UniRule"/>
</dbReference>
<evidence type="ECO:0000313" key="7">
    <source>
        <dbReference type="EMBL" id="ALE09179.1"/>
    </source>
</evidence>
<protein>
    <recommendedName>
        <fullName evidence="6">Mutator family transposase</fullName>
    </recommendedName>
</protein>
<dbReference type="Proteomes" id="UP000067206">
    <property type="component" value="Chromosome"/>
</dbReference>
<evidence type="ECO:0000256" key="2">
    <source>
        <dbReference type="ARBA" id="ARBA00010961"/>
    </source>
</evidence>
<comment type="function">
    <text evidence="1 6">Required for the transposition of the insertion element.</text>
</comment>
<evidence type="ECO:0000256" key="5">
    <source>
        <dbReference type="ARBA" id="ARBA00023172"/>
    </source>
</evidence>
<reference evidence="7 8" key="1">
    <citation type="submission" date="2014-12" db="EMBL/GenBank/DDBJ databases">
        <title>Complete genome sequence of Bifidobacterium longum subsp. infantis BT1.</title>
        <authorList>
            <person name="Kim J.F."/>
            <person name="Kwak M.-J."/>
        </authorList>
    </citation>
    <scope>NUCLEOTIDE SEQUENCE [LARGE SCALE GENOMIC DNA]</scope>
    <source>
        <strain evidence="7 8">BT1</strain>
    </source>
</reference>
<sequence length="301" mass="34455">MKAVHGAIGVDMEGLRHVPGIWIRDSEGSSFWANVCAQMANRGVTNVPVVCRDGLKGLPEAVEATWPQAMAQTCVVHPVRAANRFVNDHDRKAVCRKLKEVYGAVNEEQARKALDEFRQSGLGRRYPSVAATWERAWDRFTPFLRFPPMLRRVIYTTNSIESLNYQLRKVSRNRSQFPNDQAAVKLLWLAICDIEDKRARQREKADKGRRHKGECRLIEGRVTTNWKQALAQLAAAYPERMEPYNKKQVPYTNNLTSSRVTRQARLTIRPAAKRSRRTPDCPVPCRRQARSTGPANHRRRS</sequence>
<evidence type="ECO:0000256" key="3">
    <source>
        <dbReference type="ARBA" id="ARBA00022578"/>
    </source>
</evidence>
<proteinExistence type="inferred from homology"/>
<keyword evidence="3 6" id="KW-0815">Transposition</keyword>
<dbReference type="PATRIC" id="fig|1682.24.peg.1104"/>
<dbReference type="NCBIfam" id="NF033543">
    <property type="entry name" value="transpos_IS256"/>
    <property type="match status" value="1"/>
</dbReference>
<dbReference type="PANTHER" id="PTHR33217">
    <property type="entry name" value="TRANSPOSASE FOR INSERTION SEQUENCE ELEMENT IS1081"/>
    <property type="match status" value="1"/>
</dbReference>
<gene>
    <name evidence="7" type="ORF">RY67_1143</name>
</gene>